<feature type="region of interest" description="Disordered" evidence="1">
    <location>
        <begin position="43"/>
        <end position="68"/>
    </location>
</feature>
<dbReference type="EMBL" id="FMCT01000012">
    <property type="protein sequence ID" value="SCF42685.1"/>
    <property type="molecule type" value="Genomic_DNA"/>
</dbReference>
<keyword evidence="3" id="KW-1185">Reference proteome</keyword>
<organism evidence="2 3">
    <name type="scientific">Micromonospora carbonacea</name>
    <dbReference type="NCBI Taxonomy" id="47853"/>
    <lineage>
        <taxon>Bacteria</taxon>
        <taxon>Bacillati</taxon>
        <taxon>Actinomycetota</taxon>
        <taxon>Actinomycetes</taxon>
        <taxon>Micromonosporales</taxon>
        <taxon>Micromonosporaceae</taxon>
        <taxon>Micromonospora</taxon>
    </lineage>
</organism>
<evidence type="ECO:0008006" key="4">
    <source>
        <dbReference type="Google" id="ProtNLM"/>
    </source>
</evidence>
<gene>
    <name evidence="2" type="ORF">GA0070563_112114</name>
</gene>
<evidence type="ECO:0000256" key="1">
    <source>
        <dbReference type="SAM" id="MobiDB-lite"/>
    </source>
</evidence>
<proteinExistence type="predicted"/>
<reference evidence="3" key="1">
    <citation type="submission" date="2016-06" db="EMBL/GenBank/DDBJ databases">
        <authorList>
            <person name="Varghese N."/>
            <person name="Submissions Spin"/>
        </authorList>
    </citation>
    <scope>NUCLEOTIDE SEQUENCE [LARGE SCALE GENOMIC DNA]</scope>
    <source>
        <strain evidence="3">DSM 43168</strain>
    </source>
</reference>
<dbReference type="RefSeq" id="WP_074476903.1">
    <property type="nucleotide sequence ID" value="NZ_FMCT01000012.1"/>
</dbReference>
<dbReference type="AlphaFoldDB" id="A0A1C5ABU8"/>
<evidence type="ECO:0000313" key="3">
    <source>
        <dbReference type="Proteomes" id="UP000183585"/>
    </source>
</evidence>
<accession>A0A1C5ABU8</accession>
<name>A0A1C5ABU8_9ACTN</name>
<evidence type="ECO:0000313" key="2">
    <source>
        <dbReference type="EMBL" id="SCF42685.1"/>
    </source>
</evidence>
<dbReference type="Proteomes" id="UP000183585">
    <property type="component" value="Unassembled WGS sequence"/>
</dbReference>
<protein>
    <recommendedName>
        <fullName evidence="4">Tail assembly chaperone</fullName>
    </recommendedName>
</protein>
<sequence>MDFDSILDQATLAETTVALCLNGRLRAEYERLKAAIDERAVQAESGGLPGDDRLATKAPAPDPDQPELDRLADEMRRHTVEFTLRALPKPEWNALFAKHPPRVDKATGKREPKDGLGVNYDTFFPAFVRQSIVFPELSGDRWDRLYVKLSDAQFNKLANEAWDLNQVDHDVPFSPVSSQSPRNSAGS</sequence>